<dbReference type="GeneID" id="25397146"/>
<sequence length="382" mass="43804">MNLQLNVKMKLNELIIKPKFILIIFPIVFTLFFYCTIVEGLSSYSGDIKTYVPLFVWLTALSIFFLLFLFVERAKKTAVVCLSSLFISPVTYCYRIVAVAKLKESLLEDILYSDRFLIITKSWSLEQLKIEWARLSEADNLAANPYYDMAEVDQLISPLDKMASLREVYGTYKANLESRLVEDKVVSAAPDLGILGRISAFVCENPILCGVLTLAVLIPAGYLAWHSFSSWDGCPVLPDEDGLSRAEKAEYYFWFKRVFKRFVAEAHSHGSEATAETVARGDFNTNALGFDSRGYCFLMSLIHVIEEEFGPLPMKPPGVFVHGPVFTEHYVPISDKLERFLRWHFKDKDWVAWAKWGEAAVERERLGWGWGWYWSCFSWLGF</sequence>
<dbReference type="EMBL" id="KT030670">
    <property type="protein sequence ID" value="AKT94892.1"/>
    <property type="molecule type" value="Genomic_DNA"/>
</dbReference>
<keyword evidence="1" id="KW-1133">Transmembrane helix</keyword>
<evidence type="ECO:0000313" key="2">
    <source>
        <dbReference type="EMBL" id="AKT94892.1"/>
    </source>
</evidence>
<reference evidence="2" key="1">
    <citation type="journal article" date="2015" name="Genome Med.">
        <title>Clinical metagenomic identification of Balamuthia mandrillaris encephalitis and assembly of the draft genome: the continuing case for reference genome sequencing.</title>
        <authorList>
            <person name="Greninger A.L."/>
            <person name="Messacar K."/>
            <person name="Dunnebacke T."/>
            <person name="Naccache S.N."/>
            <person name="Federman S."/>
            <person name="Bouquet J."/>
            <person name="Mirsky D."/>
            <person name="Nomura Y."/>
            <person name="Yagi S."/>
            <person name="Glaser C."/>
            <person name="Vollmer M."/>
            <person name="Press C.A."/>
            <person name="Klenschmidt-DeMasters B.K."/>
            <person name="Dominguez S.R."/>
            <person name="Chiu C.Y."/>
        </authorList>
    </citation>
    <scope>NUCLEOTIDE SEQUENCE</scope>
    <source>
        <strain evidence="2">V451</strain>
    </source>
</reference>
<keyword evidence="1" id="KW-0812">Transmembrane</keyword>
<keyword evidence="1" id="KW-0472">Membrane</keyword>
<dbReference type="AlphaFoldDB" id="A0A0K1HSJ9"/>
<organism evidence="2">
    <name type="scientific">Balamuthia mandrillaris</name>
    <dbReference type="NCBI Taxonomy" id="66527"/>
    <lineage>
        <taxon>Eukaryota</taxon>
        <taxon>Amoebozoa</taxon>
        <taxon>Discosea</taxon>
        <taxon>Longamoebia</taxon>
        <taxon>Centramoebida</taxon>
        <taxon>Balamuthiidae</taxon>
        <taxon>Balamuthia</taxon>
    </lineage>
</organism>
<feature type="transmembrane region" description="Helical" evidence="1">
    <location>
        <begin position="77"/>
        <end position="97"/>
    </location>
</feature>
<keyword evidence="2" id="KW-0496">Mitochondrion</keyword>
<dbReference type="RefSeq" id="YP_009163157.1">
    <property type="nucleotide sequence ID" value="NC_027736.1"/>
</dbReference>
<protein>
    <submittedName>
        <fullName evidence="2">Uncharacterized protein</fullName>
    </submittedName>
</protein>
<feature type="transmembrane region" description="Helical" evidence="1">
    <location>
        <begin position="50"/>
        <end position="71"/>
    </location>
</feature>
<evidence type="ECO:0000256" key="1">
    <source>
        <dbReference type="SAM" id="Phobius"/>
    </source>
</evidence>
<geneLocation type="mitochondrion" evidence="2"/>
<proteinExistence type="predicted"/>
<accession>A0A0K1HSJ9</accession>
<name>A0A0K1HSJ9_9EUKA</name>
<feature type="transmembrane region" description="Helical" evidence="1">
    <location>
        <begin position="20"/>
        <end position="38"/>
    </location>
</feature>